<feature type="region of interest" description="Disordered" evidence="1">
    <location>
        <begin position="1469"/>
        <end position="1494"/>
    </location>
</feature>
<feature type="compositionally biased region" description="Polar residues" evidence="1">
    <location>
        <begin position="938"/>
        <end position="961"/>
    </location>
</feature>
<dbReference type="SUPFAM" id="SSF50978">
    <property type="entry name" value="WD40 repeat-like"/>
    <property type="match status" value="1"/>
</dbReference>
<dbReference type="Proteomes" id="UP000717585">
    <property type="component" value="Unassembled WGS sequence"/>
</dbReference>
<organism evidence="2 3">
    <name type="scientific">Carpediemonas membranifera</name>
    <dbReference type="NCBI Taxonomy" id="201153"/>
    <lineage>
        <taxon>Eukaryota</taxon>
        <taxon>Metamonada</taxon>
        <taxon>Carpediemonas-like organisms</taxon>
        <taxon>Carpediemonas</taxon>
    </lineage>
</organism>
<feature type="compositionally biased region" description="Pro residues" evidence="1">
    <location>
        <begin position="1483"/>
        <end position="1494"/>
    </location>
</feature>
<feature type="region of interest" description="Disordered" evidence="1">
    <location>
        <begin position="353"/>
        <end position="397"/>
    </location>
</feature>
<comment type="caution">
    <text evidence="2">The sequence shown here is derived from an EMBL/GenBank/DDBJ whole genome shotgun (WGS) entry which is preliminary data.</text>
</comment>
<proteinExistence type="predicted"/>
<feature type="region of interest" description="Disordered" evidence="1">
    <location>
        <begin position="849"/>
        <end position="989"/>
    </location>
</feature>
<dbReference type="InterPro" id="IPR015943">
    <property type="entry name" value="WD40/YVTN_repeat-like_dom_sf"/>
</dbReference>
<dbReference type="Gene3D" id="2.130.10.10">
    <property type="entry name" value="YVTN repeat-like/Quinoprotein amine dehydrogenase"/>
    <property type="match status" value="1"/>
</dbReference>
<feature type="compositionally biased region" description="Low complexity" evidence="1">
    <location>
        <begin position="969"/>
        <end position="989"/>
    </location>
</feature>
<dbReference type="EMBL" id="JAHDYR010000016">
    <property type="protein sequence ID" value="KAG9394262.1"/>
    <property type="molecule type" value="Genomic_DNA"/>
</dbReference>
<name>A0A8J6B7B0_9EUKA</name>
<dbReference type="PROSITE" id="PS50276">
    <property type="entry name" value="PANCREATIC_HORMONE_2"/>
    <property type="match status" value="1"/>
</dbReference>
<evidence type="ECO:0000313" key="3">
    <source>
        <dbReference type="Proteomes" id="UP000717585"/>
    </source>
</evidence>
<reference evidence="2" key="1">
    <citation type="submission" date="2021-05" db="EMBL/GenBank/DDBJ databases">
        <title>A free-living protist that lacks canonical eukaryotic 1 DNA replication and segregation systems.</title>
        <authorList>
            <person name="Salas-Leiva D.E."/>
            <person name="Tromer E.C."/>
            <person name="Curtis B.A."/>
            <person name="Jerlstrom-Hultqvist J."/>
            <person name="Kolisko M."/>
            <person name="Yi Z."/>
            <person name="Salas-Leiva J.S."/>
            <person name="Gallot-Lavallee L."/>
            <person name="Kops G.J.P.L."/>
            <person name="Archibald J.M."/>
            <person name="Simpson A.G.B."/>
            <person name="Roger A.J."/>
        </authorList>
    </citation>
    <scope>NUCLEOTIDE SEQUENCE</scope>
    <source>
        <strain evidence="2">BICM</strain>
    </source>
</reference>
<gene>
    <name evidence="2" type="ORF">J8273_4364</name>
</gene>
<dbReference type="InterPro" id="IPR036322">
    <property type="entry name" value="WD40_repeat_dom_sf"/>
</dbReference>
<evidence type="ECO:0000256" key="1">
    <source>
        <dbReference type="SAM" id="MobiDB-lite"/>
    </source>
</evidence>
<keyword evidence="3" id="KW-1185">Reference proteome</keyword>
<feature type="compositionally biased region" description="Polar residues" evidence="1">
    <location>
        <begin position="891"/>
        <end position="900"/>
    </location>
</feature>
<protein>
    <submittedName>
        <fullName evidence="2">Pancreatic hormone-like</fullName>
    </submittedName>
</protein>
<feature type="region of interest" description="Disordered" evidence="1">
    <location>
        <begin position="1032"/>
        <end position="1056"/>
    </location>
</feature>
<feature type="region of interest" description="Disordered" evidence="1">
    <location>
        <begin position="435"/>
        <end position="462"/>
    </location>
</feature>
<sequence>MPLSGAYACLSLAVTDLTIDMHTQYAMSGQLMTRDAQRRIPSTYPLTVIIAGCSDGVVRMWDMNSLEPIGLARVGTQPVAHLALFGAHRDRIFAVSGSTATVLSLISWRVITAFTLIGTPSIVHTAVTQHLAPDPATDPLVVVGYGTGHVEVWAFAADHDRNPPPVARPIFCCRVSRSRVLGLTLCPAIQAQPFRVMVAVGSMAVFLLEPGVTDALVPSMSLNEFATQILHLGTAILFGGVDSGNFFIASLIVPDFLLQQQEEVPVESTTLFKHVPEVPVSRVRRKSSGAVGSGTIEIKQLPLELIIQRELTDALPLHRPQSPAGAFVHHYCKQRDAVLAIDHADILTVRLKGGQGQRDPLPPMPSIPSAASLAGSEHRTRSESQTGHGPWSSVDRIPSTDVLDRAAEDSWTRDIPLAPALDDMDLGDSIQGTETAEAVSDEELAPSAEPSPRPGSHPGLSVAMAGDAELWDEDVHMVPAPTPFDLSEVDTAPAGVPTEPPGYIDTDTRGSSGRAGYHATTPVQSALATPITLSKAIVPDQTARRTGESILKLASPRKSARQRRVMQAFLGNYSSYSQLIRHRLMRLKIRKNASVPLDKAKGPMITGKALTYQRTMTPAQRYRALASKTTRGPQASVGLTHFDASFLSRVGDDLSRRQMFGGHSLDNFDGVLGTAVEGDGPRLVRTTKLQATMSKHVWDAEEAAKALMEEYQRRTTVQTKAHVEDLTANLKKLPLGSRRESLTSGATSPLGTARFGQIPTTARSERSGFVGMPSTVMKRRFSGSSQGRRRSIDHSVAHKAAHGATLSLGDDFKDADQDGRKGFSGFRTMNLMGKLNGLVATAQEQTGTAFPWLPSLPEEPAKARSARPPPTQRKSPTKPTSALAAKKAHQRQMSTGSASFSFDLPDLPSPATPTLTRAPSKPHLRQLHRSESRESAGNRPTTRSPRSGNGLMISTTMNVESEASETEQSPSVASEETETESYSSYTSDYSVSNEMSQMVLSVRDLTEAEQSRIWSAQDAIKSIHDLTGFVSESSDHDTETVGPEECGLSTDYDDPTLVSEHTRRSRSHTASAMTIPRQASAFDLTDGKTELSEMPESFHDLPVDLPPPPDEAISEVEAAILRDEFWRERYDNVALWISTVFGRYATYKCCDIDMLAVRGLAKEWHGASTAEPEFETSADVIDMFSVKPREVRRASMPDIRRTGKLTPEATPEYRKRWLAISGIIDDAEIQADPDAGFDPSAFTQYGMAEEEVEAVFTEARTDQLIAYFLHINAFKAHLGEEVTQDWMDLVEQMLAPAAEDTPPTLPKLSVDVRQMTPDQLLGSMLSLTSCSVGGAEDLEREWALTLRDTALSLVEDAAMGPSINVFGPAVALEDELRAVAASLDAYVDARDAALHARAAQLLYATLQAERERRLAEGQWPDETEPDTDPTNVAEALWAMPDDELEACIDALHRLSRTMTESAAMRLHDADAGPPRDIVSSWKPPRPPTPPPMPKPDPHMLYAAVLEELEPVMRRRRYAEEAIARANLAKRLQAAQETLPGMLSTVFGAGRGRLRHQINDAIGALTMGNFGQAVARLVGYDLGEIPDVPEPEPAQPEAQVRPASAVLATPGPESGAVEIDPDTVAVDYAASARYMRDAQVDPFKSHGVAPVEKISPRKRHVITEFGVFESQPLNVFRTPLGSGQTKLRDPVGLGSTLLDDDPIDEEYERKLRELLA</sequence>
<evidence type="ECO:0000313" key="2">
    <source>
        <dbReference type="EMBL" id="KAG9394262.1"/>
    </source>
</evidence>
<accession>A0A8J6B7B0</accession>